<keyword evidence="2" id="KW-1185">Reference proteome</keyword>
<protein>
    <submittedName>
        <fullName evidence="1">Uncharacterized protein</fullName>
    </submittedName>
</protein>
<proteinExistence type="predicted"/>
<dbReference type="EMBL" id="JAGWCR010000002">
    <property type="protein sequence ID" value="MBS3647974.1"/>
    <property type="molecule type" value="Genomic_DNA"/>
</dbReference>
<name>A0A942I283_9HYPH</name>
<evidence type="ECO:0000313" key="1">
    <source>
        <dbReference type="EMBL" id="MBS3647974.1"/>
    </source>
</evidence>
<evidence type="ECO:0000313" key="2">
    <source>
        <dbReference type="Proteomes" id="UP000680348"/>
    </source>
</evidence>
<accession>A0A942I283</accession>
<reference evidence="1" key="1">
    <citation type="submission" date="2021-04" db="EMBL/GenBank/DDBJ databases">
        <title>Pseudaminobacter soli sp. nov., isolated from paddy soil contaminated by heavy metals.</title>
        <authorList>
            <person name="Zhang K."/>
        </authorList>
    </citation>
    <scope>NUCLEOTIDE SEQUENCE</scope>
    <source>
        <strain evidence="1">19-2017</strain>
    </source>
</reference>
<dbReference type="AlphaFoldDB" id="A0A942I283"/>
<dbReference type="RefSeq" id="WP_188253534.1">
    <property type="nucleotide sequence ID" value="NZ_JABVCF010000002.1"/>
</dbReference>
<dbReference type="Proteomes" id="UP000680348">
    <property type="component" value="Unassembled WGS sequence"/>
</dbReference>
<organism evidence="1 2">
    <name type="scientific">Pseudaminobacter soli</name>
    <name type="common">ex Zhang et al. 2022</name>
    <dbReference type="NCBI Taxonomy" id="2831468"/>
    <lineage>
        <taxon>Bacteria</taxon>
        <taxon>Pseudomonadati</taxon>
        <taxon>Pseudomonadota</taxon>
        <taxon>Alphaproteobacteria</taxon>
        <taxon>Hyphomicrobiales</taxon>
        <taxon>Phyllobacteriaceae</taxon>
        <taxon>Pseudaminobacter</taxon>
    </lineage>
</organism>
<comment type="caution">
    <text evidence="1">The sequence shown here is derived from an EMBL/GenBank/DDBJ whole genome shotgun (WGS) entry which is preliminary data.</text>
</comment>
<gene>
    <name evidence="1" type="ORF">KEU06_04935</name>
</gene>
<sequence length="283" mass="30701">MPAFASDRWEEAGSGAVAILPVPLKSNGINGGSLVCAEQRWTMRLRTDKREAFAPNLPSKVTIDGRAREIEAEQTATSISIPITFEFVRAIKAGARLQVSVGSGADGLSAAFALRNSQRVIDAVAPRCSPIDMSPYVNVALAQAGPPADQANKLLAKEVELFRTATTATPVLSAAIVERGGGHQMLFASLCGSAWYYGRSGCTLFGYARTATDTPWREIYHSEGMSLYLDPNASSDNWPELVTVPSTGETEQMHWAFDRERYALRDEQIAKEMTEPLRGTMTP</sequence>